<evidence type="ECO:0000256" key="14">
    <source>
        <dbReference type="SAM" id="MobiDB-lite"/>
    </source>
</evidence>
<dbReference type="RefSeq" id="WP_229953572.1">
    <property type="nucleotide sequence ID" value="NZ_BAAAEM010000003.1"/>
</dbReference>
<dbReference type="Gene3D" id="3.30.565.10">
    <property type="entry name" value="Histidine kinase-like ATPase, C-terminal domain"/>
    <property type="match status" value="1"/>
</dbReference>
<feature type="domain" description="Histidine kinase" evidence="16">
    <location>
        <begin position="212"/>
        <end position="432"/>
    </location>
</feature>
<evidence type="ECO:0000256" key="12">
    <source>
        <dbReference type="PROSITE-ProRule" id="PRU00110"/>
    </source>
</evidence>
<comment type="catalytic activity">
    <reaction evidence="1">
        <text>ATP + protein L-histidine = ADP + protein N-phospho-L-histidine.</text>
        <dbReference type="EC" id="2.7.13.3"/>
    </reaction>
</comment>
<dbReference type="InterPro" id="IPR003661">
    <property type="entry name" value="HisK_dim/P_dom"/>
</dbReference>
<dbReference type="PRINTS" id="PR00344">
    <property type="entry name" value="BCTRLSENSOR"/>
</dbReference>
<feature type="transmembrane region" description="Helical" evidence="15">
    <location>
        <begin position="142"/>
        <end position="161"/>
    </location>
</feature>
<evidence type="ECO:0000256" key="8">
    <source>
        <dbReference type="ARBA" id="ARBA00022840"/>
    </source>
</evidence>
<feature type="region of interest" description="Disordered" evidence="14">
    <location>
        <begin position="1"/>
        <end position="37"/>
    </location>
</feature>
<dbReference type="SMART" id="SM00387">
    <property type="entry name" value="HATPase_c"/>
    <property type="match status" value="1"/>
</dbReference>
<evidence type="ECO:0000256" key="5">
    <source>
        <dbReference type="ARBA" id="ARBA00022553"/>
    </source>
</evidence>
<dbReference type="CDD" id="cd00082">
    <property type="entry name" value="HisKA"/>
    <property type="match status" value="1"/>
</dbReference>
<evidence type="ECO:0000256" key="3">
    <source>
        <dbReference type="ARBA" id="ARBA00012438"/>
    </source>
</evidence>
<sequence length="862" mass="95436">MLTFSPQKRQEKSGKRKSHHHHHHHHGHHSHRGVAARGRDREREMIINRLVLILITLSISFFLEAPKDIMLGFQIHLLSSWAIFIAYRLNPGPSTARRIAGLCTDFGVSTYLFAIGGGAVAALYPLYLWVILGYGFRFGIKWLAVAAAMGTLSFGWTVFNVPFWQENISLSSGLLVGLIIIPAYCSTLIKKISKATKEAEEANKAKSLFLASISHELRTPLNAIIGYGTHLLDMKLPEAQQQMVSTSVSAGQHLLHLINQLLSFARSDTQEELPEPKNFSIVDVITDVRDIMQLAADEKGLTIFLQAEAMSDRLVAGQLEYIRNILINLTSNAVKFTQSGSITLKCGIDTDADIPVLWCSVTDTGPGIAEEAHEKIFGVFQQEDDSIIDNFGGTGLGLAICKQLALQMGGDISLESAISEGSTFTLSCPIDIVSDAKISTKEENFRILSLGFGLNGPSISKDEAKNVYIDHVQCAKNDRLEAILKNRPLTSYDLALLDDEIAEQHRDDTTFWNYFRDANLPPVLLSTNSSKDLDEIKLRAAFASVLPASADFDAVRSVVQIGCSFNRTGKKPEDDPQRIIRTSVSLDILVADDNRTNQMVLQTILTNAGHKVVVVFDGEQALDELEKYSFDIMFLDVNMPNIGGIECCKLWRQIEGPRNPIPIIGLTADSTEETEKKCLDAGMNLRLTKPIEAGVLLDTVAEQTGNFVDAEDAQMLGDPDPFDVVHTIGPKPARDVEPPIDMKQMEYLKSIGDELFVRSIIDAYIDDTADIMTAFNRSVDEENVEDFRFHAHAFKSGANNVGASKLAEMCSQLEVITETDFSERRHEYLAQIKQEVSRIKDFLEKPQTAEKSDFDNDVSVAS</sequence>
<keyword evidence="9 15" id="KW-1133">Transmembrane helix</keyword>
<keyword evidence="8" id="KW-0067">ATP-binding</keyword>
<reference evidence="20" key="1">
    <citation type="journal article" date="2019" name="Int. J. Syst. Evol. Microbiol.">
        <title>The Global Catalogue of Microorganisms (GCM) 10K type strain sequencing project: providing services to taxonomists for standard genome sequencing and annotation.</title>
        <authorList>
            <consortium name="The Broad Institute Genomics Platform"/>
            <consortium name="The Broad Institute Genome Sequencing Center for Infectious Disease"/>
            <person name="Wu L."/>
            <person name="Ma J."/>
        </authorList>
    </citation>
    <scope>NUCLEOTIDE SEQUENCE [LARGE SCALE GENOMIC DNA]</scope>
    <source>
        <strain evidence="20">JCM 14162</strain>
    </source>
</reference>
<dbReference type="Gene3D" id="1.10.287.130">
    <property type="match status" value="1"/>
</dbReference>
<evidence type="ECO:0000256" key="15">
    <source>
        <dbReference type="SAM" id="Phobius"/>
    </source>
</evidence>
<keyword evidence="20" id="KW-1185">Reference proteome</keyword>
<dbReference type="EC" id="2.7.13.3" evidence="3"/>
<dbReference type="EMBL" id="BAAAEM010000003">
    <property type="protein sequence ID" value="GAA0480859.1"/>
    <property type="molecule type" value="Genomic_DNA"/>
</dbReference>
<dbReference type="PROSITE" id="PS50894">
    <property type="entry name" value="HPT"/>
    <property type="match status" value="1"/>
</dbReference>
<feature type="compositionally biased region" description="Basic residues" evidence="14">
    <location>
        <begin position="14"/>
        <end position="34"/>
    </location>
</feature>
<dbReference type="Gene3D" id="3.40.50.2300">
    <property type="match status" value="1"/>
</dbReference>
<feature type="domain" description="HPt" evidence="18">
    <location>
        <begin position="753"/>
        <end position="846"/>
    </location>
</feature>
<evidence type="ECO:0000256" key="1">
    <source>
        <dbReference type="ARBA" id="ARBA00000085"/>
    </source>
</evidence>
<dbReference type="InterPro" id="IPR001789">
    <property type="entry name" value="Sig_transdc_resp-reg_receiver"/>
</dbReference>
<dbReference type="InterPro" id="IPR036890">
    <property type="entry name" value="HATPase_C_sf"/>
</dbReference>
<dbReference type="SUPFAM" id="SSF47226">
    <property type="entry name" value="Histidine-containing phosphotransfer domain, HPT domain"/>
    <property type="match status" value="1"/>
</dbReference>
<dbReference type="Pfam" id="PF00512">
    <property type="entry name" value="HisKA"/>
    <property type="match status" value="1"/>
</dbReference>
<dbReference type="Gene3D" id="1.20.120.160">
    <property type="entry name" value="HPT domain"/>
    <property type="match status" value="1"/>
</dbReference>
<dbReference type="SUPFAM" id="SSF52172">
    <property type="entry name" value="CheY-like"/>
    <property type="match status" value="1"/>
</dbReference>
<dbReference type="CDD" id="cd17546">
    <property type="entry name" value="REC_hyHK_CKI1_RcsC-like"/>
    <property type="match status" value="1"/>
</dbReference>
<keyword evidence="6 15" id="KW-0812">Transmembrane</keyword>
<evidence type="ECO:0000256" key="4">
    <source>
        <dbReference type="ARBA" id="ARBA00022475"/>
    </source>
</evidence>
<evidence type="ECO:0000256" key="10">
    <source>
        <dbReference type="ARBA" id="ARBA00023012"/>
    </source>
</evidence>
<feature type="domain" description="Response regulatory" evidence="17">
    <location>
        <begin position="587"/>
        <end position="704"/>
    </location>
</feature>
<name>A0ABP3KIY4_9SPHN</name>
<dbReference type="SUPFAM" id="SSF55874">
    <property type="entry name" value="ATPase domain of HSP90 chaperone/DNA topoisomerase II/histidine kinase"/>
    <property type="match status" value="1"/>
</dbReference>
<keyword evidence="4" id="KW-1003">Cell membrane</keyword>
<dbReference type="Pfam" id="PF00072">
    <property type="entry name" value="Response_reg"/>
    <property type="match status" value="1"/>
</dbReference>
<dbReference type="InterPro" id="IPR005467">
    <property type="entry name" value="His_kinase_dom"/>
</dbReference>
<keyword evidence="11 15" id="KW-0472">Membrane</keyword>
<proteinExistence type="predicted"/>
<feature type="transmembrane region" description="Helical" evidence="15">
    <location>
        <begin position="168"/>
        <end position="189"/>
    </location>
</feature>
<dbReference type="InterPro" id="IPR036097">
    <property type="entry name" value="HisK_dim/P_sf"/>
</dbReference>
<feature type="transmembrane region" description="Helical" evidence="15">
    <location>
        <begin position="69"/>
        <end position="89"/>
    </location>
</feature>
<dbReference type="InterPro" id="IPR036641">
    <property type="entry name" value="HPT_dom_sf"/>
</dbReference>
<protein>
    <recommendedName>
        <fullName evidence="3">histidine kinase</fullName>
        <ecNumber evidence="3">2.7.13.3</ecNumber>
    </recommendedName>
</protein>
<evidence type="ECO:0000259" key="16">
    <source>
        <dbReference type="PROSITE" id="PS50109"/>
    </source>
</evidence>
<evidence type="ECO:0000256" key="7">
    <source>
        <dbReference type="ARBA" id="ARBA00022741"/>
    </source>
</evidence>
<evidence type="ECO:0000256" key="2">
    <source>
        <dbReference type="ARBA" id="ARBA00004651"/>
    </source>
</evidence>
<comment type="subcellular location">
    <subcellularLocation>
        <location evidence="2">Cell membrane</location>
        <topology evidence="2">Multi-pass membrane protein</topology>
    </subcellularLocation>
</comment>
<evidence type="ECO:0000259" key="18">
    <source>
        <dbReference type="PROSITE" id="PS50894"/>
    </source>
</evidence>
<evidence type="ECO:0000259" key="17">
    <source>
        <dbReference type="PROSITE" id="PS50110"/>
    </source>
</evidence>
<comment type="caution">
    <text evidence="19">The sequence shown here is derived from an EMBL/GenBank/DDBJ whole genome shotgun (WGS) entry which is preliminary data.</text>
</comment>
<dbReference type="SMART" id="SM00448">
    <property type="entry name" value="REC"/>
    <property type="match status" value="1"/>
</dbReference>
<gene>
    <name evidence="19" type="ORF">GCM10009096_23700</name>
</gene>
<evidence type="ECO:0000256" key="6">
    <source>
        <dbReference type="ARBA" id="ARBA00022692"/>
    </source>
</evidence>
<keyword evidence="10" id="KW-0902">Two-component regulatory system</keyword>
<dbReference type="PROSITE" id="PS50110">
    <property type="entry name" value="RESPONSE_REGULATORY"/>
    <property type="match status" value="1"/>
</dbReference>
<dbReference type="InterPro" id="IPR011006">
    <property type="entry name" value="CheY-like_superfamily"/>
</dbReference>
<dbReference type="PANTHER" id="PTHR45339:SF1">
    <property type="entry name" value="HYBRID SIGNAL TRANSDUCTION HISTIDINE KINASE J"/>
    <property type="match status" value="1"/>
</dbReference>
<evidence type="ECO:0000256" key="13">
    <source>
        <dbReference type="PROSITE-ProRule" id="PRU00169"/>
    </source>
</evidence>
<dbReference type="SUPFAM" id="SSF47384">
    <property type="entry name" value="Homodimeric domain of signal transducing histidine kinase"/>
    <property type="match status" value="1"/>
</dbReference>
<dbReference type="InterPro" id="IPR004358">
    <property type="entry name" value="Sig_transdc_His_kin-like_C"/>
</dbReference>
<dbReference type="Proteomes" id="UP001500713">
    <property type="component" value="Unassembled WGS sequence"/>
</dbReference>
<dbReference type="InterPro" id="IPR008207">
    <property type="entry name" value="Sig_transdc_His_kin_Hpt_dom"/>
</dbReference>
<evidence type="ECO:0000256" key="11">
    <source>
        <dbReference type="ARBA" id="ARBA00023136"/>
    </source>
</evidence>
<dbReference type="InterPro" id="IPR003594">
    <property type="entry name" value="HATPase_dom"/>
</dbReference>
<keyword evidence="5 13" id="KW-0597">Phosphoprotein</keyword>
<dbReference type="Pfam" id="PF02518">
    <property type="entry name" value="HATPase_c"/>
    <property type="match status" value="1"/>
</dbReference>
<dbReference type="CDD" id="cd16922">
    <property type="entry name" value="HATPase_EvgS-ArcB-TorS-like"/>
    <property type="match status" value="1"/>
</dbReference>
<evidence type="ECO:0000313" key="20">
    <source>
        <dbReference type="Proteomes" id="UP001500713"/>
    </source>
</evidence>
<feature type="modified residue" description="4-aspartylphosphate" evidence="13">
    <location>
        <position position="636"/>
    </location>
</feature>
<organism evidence="19 20">
    <name type="scientific">Parasphingorhabdus litoris</name>
    <dbReference type="NCBI Taxonomy" id="394733"/>
    <lineage>
        <taxon>Bacteria</taxon>
        <taxon>Pseudomonadati</taxon>
        <taxon>Pseudomonadota</taxon>
        <taxon>Alphaproteobacteria</taxon>
        <taxon>Sphingomonadales</taxon>
        <taxon>Sphingomonadaceae</taxon>
        <taxon>Parasphingorhabdus</taxon>
    </lineage>
</organism>
<accession>A0ABP3KIY4</accession>
<dbReference type="PROSITE" id="PS50109">
    <property type="entry name" value="HIS_KIN"/>
    <property type="match status" value="1"/>
</dbReference>
<dbReference type="SMART" id="SM00388">
    <property type="entry name" value="HisKA"/>
    <property type="match status" value="1"/>
</dbReference>
<dbReference type="PANTHER" id="PTHR45339">
    <property type="entry name" value="HYBRID SIGNAL TRANSDUCTION HISTIDINE KINASE J"/>
    <property type="match status" value="1"/>
</dbReference>
<evidence type="ECO:0000256" key="9">
    <source>
        <dbReference type="ARBA" id="ARBA00022989"/>
    </source>
</evidence>
<dbReference type="Pfam" id="PF01627">
    <property type="entry name" value="Hpt"/>
    <property type="match status" value="1"/>
</dbReference>
<keyword evidence="7" id="KW-0547">Nucleotide-binding</keyword>
<evidence type="ECO:0000313" key="19">
    <source>
        <dbReference type="EMBL" id="GAA0480859.1"/>
    </source>
</evidence>
<feature type="transmembrane region" description="Helical" evidence="15">
    <location>
        <begin position="46"/>
        <end position="63"/>
    </location>
</feature>
<feature type="modified residue" description="Phosphohistidine" evidence="12">
    <location>
        <position position="792"/>
    </location>
</feature>
<feature type="transmembrane region" description="Helical" evidence="15">
    <location>
        <begin position="110"/>
        <end position="136"/>
    </location>
</feature>